<keyword evidence="9" id="KW-1185">Reference proteome</keyword>
<evidence type="ECO:0000313" key="8">
    <source>
        <dbReference type="EMBL" id="GFG28387.1"/>
    </source>
</evidence>
<keyword evidence="6" id="KW-0687">Ribonucleoprotein</keyword>
<gene>
    <name evidence="8" type="ORF">Cfor_01758</name>
</gene>
<evidence type="ECO:0000256" key="1">
    <source>
        <dbReference type="ARBA" id="ARBA00004173"/>
    </source>
</evidence>
<dbReference type="Pfam" id="PF10210">
    <property type="entry name" value="MRP-S32"/>
    <property type="match status" value="1"/>
</dbReference>
<comment type="subcellular location">
    <subcellularLocation>
        <location evidence="1">Mitochondrion</location>
    </subcellularLocation>
</comment>
<proteinExistence type="inferred from homology"/>
<dbReference type="AlphaFoldDB" id="A0A6L2PE65"/>
<comment type="similarity">
    <text evidence="2">Belongs to the mitochondrion-specific ribosomal protein mL42 family.</text>
</comment>
<protein>
    <recommendedName>
        <fullName evidence="7">Large ribosomal subunit protein mL42</fullName>
    </recommendedName>
</protein>
<dbReference type="Proteomes" id="UP000502823">
    <property type="component" value="Unassembled WGS sequence"/>
</dbReference>
<organism evidence="8 9">
    <name type="scientific">Coptotermes formosanus</name>
    <name type="common">Formosan subterranean termite</name>
    <dbReference type="NCBI Taxonomy" id="36987"/>
    <lineage>
        <taxon>Eukaryota</taxon>
        <taxon>Metazoa</taxon>
        <taxon>Ecdysozoa</taxon>
        <taxon>Arthropoda</taxon>
        <taxon>Hexapoda</taxon>
        <taxon>Insecta</taxon>
        <taxon>Pterygota</taxon>
        <taxon>Neoptera</taxon>
        <taxon>Polyneoptera</taxon>
        <taxon>Dictyoptera</taxon>
        <taxon>Blattodea</taxon>
        <taxon>Blattoidea</taxon>
        <taxon>Termitoidae</taxon>
        <taxon>Rhinotermitidae</taxon>
        <taxon>Coptotermes</taxon>
    </lineage>
</organism>
<evidence type="ECO:0000256" key="6">
    <source>
        <dbReference type="ARBA" id="ARBA00023274"/>
    </source>
</evidence>
<dbReference type="InterPro" id="IPR019346">
    <property type="entry name" value="Ribosomal_mL42"/>
</dbReference>
<dbReference type="GO" id="GO:0005762">
    <property type="term" value="C:mitochondrial large ribosomal subunit"/>
    <property type="evidence" value="ECO:0007669"/>
    <property type="project" value="TreeGrafter"/>
</dbReference>
<evidence type="ECO:0000256" key="3">
    <source>
        <dbReference type="ARBA" id="ARBA00022946"/>
    </source>
</evidence>
<comment type="caution">
    <text evidence="8">The sequence shown here is derived from an EMBL/GenBank/DDBJ whole genome shotgun (WGS) entry which is preliminary data.</text>
</comment>
<dbReference type="EMBL" id="BLKM01009851">
    <property type="protein sequence ID" value="GFG28387.1"/>
    <property type="molecule type" value="Genomic_DNA"/>
</dbReference>
<name>A0A6L2PE65_COPFO</name>
<dbReference type="FunCoup" id="A0A6L2PE65">
    <property type="interactions" value="322"/>
</dbReference>
<dbReference type="InParanoid" id="A0A6L2PE65"/>
<evidence type="ECO:0000256" key="2">
    <source>
        <dbReference type="ARBA" id="ARBA00005556"/>
    </source>
</evidence>
<reference evidence="9" key="1">
    <citation type="submission" date="2020-01" db="EMBL/GenBank/DDBJ databases">
        <title>Draft genome sequence of the Termite Coptotermes fromosanus.</title>
        <authorList>
            <person name="Itakura S."/>
            <person name="Yosikawa Y."/>
            <person name="Umezawa K."/>
        </authorList>
    </citation>
    <scope>NUCLEOTIDE SEQUENCE [LARGE SCALE GENOMIC DNA]</scope>
</reference>
<keyword evidence="4" id="KW-0689">Ribosomal protein</keyword>
<dbReference type="PANTHER" id="PTHR13450:SF4">
    <property type="entry name" value="LARGE RIBOSOMAL SUBUNIT PROTEIN ML42"/>
    <property type="match status" value="1"/>
</dbReference>
<sequence>MAFRLLKSKSGITNAVPRAGKVFWSLRQAYSSRKLEEQITVTDDGSTIVCWHPEPHFPYECSRPLPPQQETHATLKIQSLDEVRSVFVEKKQEFVRQELMSLTYTTKHRWFPRSRDKYAKNTPSDREYL</sequence>
<evidence type="ECO:0000313" key="9">
    <source>
        <dbReference type="Proteomes" id="UP000502823"/>
    </source>
</evidence>
<dbReference type="PANTHER" id="PTHR13450">
    <property type="entry name" value="MITOCHONDRIAL 39S RIBOSOMAL PROTEIN L42"/>
    <property type="match status" value="1"/>
</dbReference>
<accession>A0A6L2PE65</accession>
<dbReference type="OrthoDB" id="1107506at2759"/>
<keyword evidence="3" id="KW-0809">Transit peptide</keyword>
<evidence type="ECO:0000256" key="5">
    <source>
        <dbReference type="ARBA" id="ARBA00023128"/>
    </source>
</evidence>
<evidence type="ECO:0000256" key="4">
    <source>
        <dbReference type="ARBA" id="ARBA00022980"/>
    </source>
</evidence>
<evidence type="ECO:0000256" key="7">
    <source>
        <dbReference type="ARBA" id="ARBA00035189"/>
    </source>
</evidence>
<keyword evidence="5" id="KW-0496">Mitochondrion</keyword>